<keyword evidence="5 7" id="KW-1133">Transmembrane helix</keyword>
<feature type="transmembrane region" description="Helical" evidence="7">
    <location>
        <begin position="240"/>
        <end position="259"/>
    </location>
</feature>
<gene>
    <name evidence="8" type="ORF">SAMN05444003_3016</name>
</gene>
<feature type="transmembrane region" description="Helical" evidence="7">
    <location>
        <begin position="311"/>
        <end position="332"/>
    </location>
</feature>
<feature type="transmembrane region" description="Helical" evidence="7">
    <location>
        <begin position="271"/>
        <end position="290"/>
    </location>
</feature>
<dbReference type="GO" id="GO:0005886">
    <property type="term" value="C:plasma membrane"/>
    <property type="evidence" value="ECO:0007669"/>
    <property type="project" value="TreeGrafter"/>
</dbReference>
<accession>A0A1M5SLZ4</accession>
<dbReference type="AlphaFoldDB" id="A0A1M5SLZ4"/>
<evidence type="ECO:0000256" key="4">
    <source>
        <dbReference type="ARBA" id="ARBA00022692"/>
    </source>
</evidence>
<dbReference type="InterPro" id="IPR044644">
    <property type="entry name" value="DinF-like"/>
</dbReference>
<dbReference type="NCBIfam" id="TIGR00797">
    <property type="entry name" value="matE"/>
    <property type="match status" value="1"/>
</dbReference>
<keyword evidence="4 7" id="KW-0812">Transmembrane</keyword>
<feature type="transmembrane region" description="Helical" evidence="7">
    <location>
        <begin position="12"/>
        <end position="31"/>
    </location>
</feature>
<dbReference type="GO" id="GO:0042910">
    <property type="term" value="F:xenobiotic transmembrane transporter activity"/>
    <property type="evidence" value="ECO:0007669"/>
    <property type="project" value="InterPro"/>
</dbReference>
<dbReference type="Proteomes" id="UP000184074">
    <property type="component" value="Unassembled WGS sequence"/>
</dbReference>
<feature type="transmembrane region" description="Helical" evidence="7">
    <location>
        <begin position="408"/>
        <end position="426"/>
    </location>
</feature>
<evidence type="ECO:0000256" key="1">
    <source>
        <dbReference type="ARBA" id="ARBA00004141"/>
    </source>
</evidence>
<feature type="transmembrane region" description="Helical" evidence="7">
    <location>
        <begin position="43"/>
        <end position="65"/>
    </location>
</feature>
<feature type="transmembrane region" description="Helical" evidence="7">
    <location>
        <begin position="352"/>
        <end position="373"/>
    </location>
</feature>
<keyword evidence="6 7" id="KW-0472">Membrane</keyword>
<dbReference type="OrthoDB" id="9789527at2"/>
<sequence length="437" mass="47232">MTEAALTHRRVLAIAVPIVISNVSVPLLGVVDTAVVGQMGEAAPLGAVGLGAIIITSIYWIFGFLRMGTVGLTSQAQGANDQTEVSVLLTRVLLIGLAGGLAIIALQAGLFWVALQMSPASDEVEALTRDYLAVRVWSAPAMIAIYGVTGWLIALERTRAVLAVQVGMNLLNIVLDIVFVLQFQWGVVGVAWATFLAEWFGLALGLWLCRENFKTATWRLWSRVLERSSLIKMAEVNTDIMIRSVLLQAIFLSFMLFGARFGDVTLAANQVLLQFLMLSSFAMDGVAFAAESLVGQAYGAKKPQDVRRASILTGLWAGGICIASSILILALGPWGIDLITTAEDVRAEARDYLIYMALAPILGFASWMLDGIFIGATRTRDMRNMMIVSTIVYFAAVIPLMATFGNHGLWIGMLISFVVRGITLAIRYPALERSALA</sequence>
<dbReference type="GO" id="GO:0015297">
    <property type="term" value="F:antiporter activity"/>
    <property type="evidence" value="ECO:0007669"/>
    <property type="project" value="InterPro"/>
</dbReference>
<dbReference type="InterPro" id="IPR002528">
    <property type="entry name" value="MATE_fam"/>
</dbReference>
<organism evidence="8 9">
    <name type="scientific">Cognatiyoonia sediminum</name>
    <dbReference type="NCBI Taxonomy" id="1508389"/>
    <lineage>
        <taxon>Bacteria</taxon>
        <taxon>Pseudomonadati</taxon>
        <taxon>Pseudomonadota</taxon>
        <taxon>Alphaproteobacteria</taxon>
        <taxon>Rhodobacterales</taxon>
        <taxon>Paracoccaceae</taxon>
        <taxon>Cognatiyoonia</taxon>
    </lineage>
</organism>
<name>A0A1M5SLZ4_9RHOB</name>
<dbReference type="STRING" id="1508389.SAMN05444003_3016"/>
<dbReference type="InterPro" id="IPR050222">
    <property type="entry name" value="MATE_MdtK"/>
</dbReference>
<evidence type="ECO:0000313" key="9">
    <source>
        <dbReference type="Proteomes" id="UP000184074"/>
    </source>
</evidence>
<feature type="transmembrane region" description="Helical" evidence="7">
    <location>
        <begin position="161"/>
        <end position="183"/>
    </location>
</feature>
<evidence type="ECO:0000313" key="8">
    <source>
        <dbReference type="EMBL" id="SHH38923.1"/>
    </source>
</evidence>
<dbReference type="Pfam" id="PF01554">
    <property type="entry name" value="MatE"/>
    <property type="match status" value="2"/>
</dbReference>
<evidence type="ECO:0000256" key="2">
    <source>
        <dbReference type="ARBA" id="ARBA00010199"/>
    </source>
</evidence>
<dbReference type="PANTHER" id="PTHR43298:SF2">
    <property type="entry name" value="FMN_FAD EXPORTER YEEO-RELATED"/>
    <property type="match status" value="1"/>
</dbReference>
<evidence type="ECO:0000256" key="6">
    <source>
        <dbReference type="ARBA" id="ARBA00023136"/>
    </source>
</evidence>
<evidence type="ECO:0000256" key="7">
    <source>
        <dbReference type="SAM" id="Phobius"/>
    </source>
</evidence>
<keyword evidence="9" id="KW-1185">Reference proteome</keyword>
<dbReference type="CDD" id="cd13136">
    <property type="entry name" value="MATE_DinF_like"/>
    <property type="match status" value="1"/>
</dbReference>
<comment type="similarity">
    <text evidence="2">Belongs to the multi antimicrobial extrusion (MATE) (TC 2.A.66.1) family.</text>
</comment>
<evidence type="ECO:0000256" key="3">
    <source>
        <dbReference type="ARBA" id="ARBA00022448"/>
    </source>
</evidence>
<reference evidence="8 9" key="1">
    <citation type="submission" date="2016-11" db="EMBL/GenBank/DDBJ databases">
        <authorList>
            <person name="Jaros S."/>
            <person name="Januszkiewicz K."/>
            <person name="Wedrychowicz H."/>
        </authorList>
    </citation>
    <scope>NUCLEOTIDE SEQUENCE [LARGE SCALE GENOMIC DNA]</scope>
    <source>
        <strain evidence="8 9">DSM 28715</strain>
    </source>
</reference>
<dbReference type="EMBL" id="FQXB01000006">
    <property type="protein sequence ID" value="SHH38923.1"/>
    <property type="molecule type" value="Genomic_DNA"/>
</dbReference>
<feature type="transmembrane region" description="Helical" evidence="7">
    <location>
        <begin position="385"/>
        <end position="402"/>
    </location>
</feature>
<feature type="transmembrane region" description="Helical" evidence="7">
    <location>
        <begin position="92"/>
        <end position="114"/>
    </location>
</feature>
<dbReference type="RefSeq" id="WP_072902462.1">
    <property type="nucleotide sequence ID" value="NZ_FQXB01000006.1"/>
</dbReference>
<keyword evidence="3" id="KW-0813">Transport</keyword>
<feature type="transmembrane region" description="Helical" evidence="7">
    <location>
        <begin position="189"/>
        <end position="209"/>
    </location>
</feature>
<comment type="subcellular location">
    <subcellularLocation>
        <location evidence="1">Membrane</location>
        <topology evidence="1">Multi-pass membrane protein</topology>
    </subcellularLocation>
</comment>
<proteinExistence type="inferred from homology"/>
<protein>
    <submittedName>
        <fullName evidence="8">Multidrug resistance protein, MATE family</fullName>
    </submittedName>
</protein>
<feature type="transmembrane region" description="Helical" evidence="7">
    <location>
        <begin position="134"/>
        <end position="154"/>
    </location>
</feature>
<evidence type="ECO:0000256" key="5">
    <source>
        <dbReference type="ARBA" id="ARBA00022989"/>
    </source>
</evidence>
<dbReference type="PANTHER" id="PTHR43298">
    <property type="entry name" value="MULTIDRUG RESISTANCE PROTEIN NORM-RELATED"/>
    <property type="match status" value="1"/>
</dbReference>